<dbReference type="KEGG" id="acou:A5CBH24_18290"/>
<sequence length="82" mass="9356">MQIYFAIAGAECLRRIRRPFFFPIFREAETSACGWLGAAGCPTNFRVVVFLPPYREAEAVFSAVRRVEKAGPEIRPRLADEY</sequence>
<name>A0A4Y1WW88_9BACT</name>
<proteinExistence type="predicted"/>
<accession>A0A4Y1WW88</accession>
<organism evidence="1 2">
    <name type="scientific">Alistipes communis</name>
    <dbReference type="NCBI Taxonomy" id="2585118"/>
    <lineage>
        <taxon>Bacteria</taxon>
        <taxon>Pseudomonadati</taxon>
        <taxon>Bacteroidota</taxon>
        <taxon>Bacteroidia</taxon>
        <taxon>Bacteroidales</taxon>
        <taxon>Rikenellaceae</taxon>
        <taxon>Alistipes</taxon>
    </lineage>
</organism>
<dbReference type="AlphaFoldDB" id="A0A4Y1WW88"/>
<protein>
    <submittedName>
        <fullName evidence="1">Uncharacterized protein</fullName>
    </submittedName>
</protein>
<gene>
    <name evidence="1" type="ORF">A5CBH24_18290</name>
</gene>
<keyword evidence="2" id="KW-1185">Reference proteome</keyword>
<evidence type="ECO:0000313" key="2">
    <source>
        <dbReference type="Proteomes" id="UP000318946"/>
    </source>
</evidence>
<reference evidence="2" key="1">
    <citation type="submission" date="2019-06" db="EMBL/GenBank/DDBJ databases">
        <title>Alistipes onderdonkii subsp. vulgaris subsp. nov., Alistipes dispar sp. nov. and Alistipes communis sp. nov., isolated from human faeces, and creation of Alistipes onderdonkii subsp. onderdonkii subsp. nov.</title>
        <authorList>
            <person name="Sakamoto M."/>
            <person name="Ikeyama N."/>
            <person name="Ogata Y."/>
            <person name="Suda W."/>
            <person name="Iino T."/>
            <person name="Hattori M."/>
            <person name="Ohkuma M."/>
        </authorList>
    </citation>
    <scope>NUCLEOTIDE SEQUENCE [LARGE SCALE GENOMIC DNA]</scope>
    <source>
        <strain evidence="2">5CBH24</strain>
    </source>
</reference>
<dbReference type="Proteomes" id="UP000318946">
    <property type="component" value="Chromosome"/>
</dbReference>
<dbReference type="EMBL" id="AP019735">
    <property type="protein sequence ID" value="BBL04516.1"/>
    <property type="molecule type" value="Genomic_DNA"/>
</dbReference>
<evidence type="ECO:0000313" key="1">
    <source>
        <dbReference type="EMBL" id="BBL04516.1"/>
    </source>
</evidence>